<sequence length="1335" mass="151533">MPTTRSQASAAAGVKEMEDSRRYVEPPASPSVQADTCEVPAESGGIGENVAPTDGRRNTAVVETRPKPPSSRGSGAAARIKEAELQAAEKLAALQKRELELEAQLIKKRLAFEIATIMESDEDNDRESSVPAGEVRARVDDWLDQSQSRRQVDTAQPVQKSYDVPTLIQNRNERDRHMFTRQKEKEARNIEMDKNRHLNSPSTPSIGINIETERIQDKTTCNAGPQENIDGVERLAVTLERIMSKRPAPRQALELPTFNGNPTDWLPFKIAMQESTRICGFSKAENLARLRNCLKGEAREAVAALLSCASDPEQVMRTLEQCYGRPEVIVDRALNDLRSLPRVGATASELNAFAIRVQNIACMLDSIDSRGYLRNPMMTREVTEKLSPHLKSRWCDYATEHASYTEPEIITLSNFLMNEANKALRFAYAPQSSSSGVKKEVARARENVNVRKKSTGVYVTADEKQTSNDKPCLCCGGGHEVSQCKKFTTMTMSQRWDWLKQERICFLCLNSKHRQFRCKAQLCKVNGCKRRHHSMLHRESESENKQQATEVVASVNHSADASRVLLKVCPIIIEGPRGRAQTYALLDEGSTVTLIDRDLADYVGANGPARDLNLCSVNSQNVPHKSMEVDIRVIARDNKKFAVKARTMENMSLNGQTIKENCLKYKHMRRLKREDVCYENARPRVLIGTDNWQLIVSRKLLTGKRHEPAASLTRLGWVIHGLAPSRVIRDSDTVLYVDSKCRAERSTKLLDDELHSMVKEYFEIDSLGIVKKARENPDETRAIESFKSTVKNVDKRYKVGLPWRKEDISMPPSYDQARRRLLAIENKMDKSVEFKERYTAQMNNMFEKGYAEESQGNELESPKLWYLPHFAVINVNKPGKLSLVFDAAAKSNGVCLNDALLEGPDMLRDLAGILFRFRERAVAVTADIREMFLQVKIVEEDQPAQMFLWRGDDRTSPPKSYKMTSMIFGAKSSPFLAHSVRDHNATKHAIEFPRAHEAITMNHYMDDWVDCFDTEQEAICVIKDVVHVHAQAGFTLTAFNSNRPNVLRELPVESRATAPKQLGTSADQHGRTLGLIWDAESDELSFNTVLVRVPQEVKTLERTPTKREALSAVMSIFDPLGLLSYYTIRAKIIIQKVWRLQTNWDEELPDELANEFRTWLSGVESLRSLRLSRLYAHTGGVTRKQLHVFCDASECAYATAIYWLVEDEDGSKRVILTAAKARVAPIKAQTIPRLELQACLIGARLATTIIREHRWQPHRVVYWTDSRTVLHWINNDRVRYPPYVAHRLNEISELTEPEQWKWVPTRDNVADDATRIVNDVKCKDDRWFIGPSFFV</sequence>
<gene>
    <name evidence="2" type="ORF">ABMA28_008272</name>
</gene>
<dbReference type="Gene3D" id="3.30.70.270">
    <property type="match status" value="1"/>
</dbReference>
<comment type="caution">
    <text evidence="2">The sequence shown here is derived from an EMBL/GenBank/DDBJ whole genome shotgun (WGS) entry which is preliminary data.</text>
</comment>
<dbReference type="InterPro" id="IPR036397">
    <property type="entry name" value="RNaseH_sf"/>
</dbReference>
<name>A0ABD0SGM1_LOXSC</name>
<evidence type="ECO:0000313" key="2">
    <source>
        <dbReference type="EMBL" id="KAL0818985.1"/>
    </source>
</evidence>
<dbReference type="InterPro" id="IPR043128">
    <property type="entry name" value="Rev_trsase/Diguanyl_cyclase"/>
</dbReference>
<dbReference type="Pfam" id="PF03564">
    <property type="entry name" value="DUF1759"/>
    <property type="match status" value="1"/>
</dbReference>
<dbReference type="Pfam" id="PF05380">
    <property type="entry name" value="Peptidase_A17"/>
    <property type="match status" value="1"/>
</dbReference>
<dbReference type="InterPro" id="IPR043502">
    <property type="entry name" value="DNA/RNA_pol_sf"/>
</dbReference>
<feature type="compositionally biased region" description="Basic and acidic residues" evidence="1">
    <location>
        <begin position="15"/>
        <end position="24"/>
    </location>
</feature>
<evidence type="ECO:0000256" key="1">
    <source>
        <dbReference type="SAM" id="MobiDB-lite"/>
    </source>
</evidence>
<dbReference type="CDD" id="cd01644">
    <property type="entry name" value="RT_pepA17"/>
    <property type="match status" value="1"/>
</dbReference>
<dbReference type="GO" id="GO:0071897">
    <property type="term" value="P:DNA biosynthetic process"/>
    <property type="evidence" value="ECO:0007669"/>
    <property type="project" value="UniProtKB-ARBA"/>
</dbReference>
<dbReference type="PANTHER" id="PTHR47331:SF5">
    <property type="entry name" value="RIBONUCLEASE H"/>
    <property type="match status" value="1"/>
</dbReference>
<dbReference type="InterPro" id="IPR008042">
    <property type="entry name" value="Retrotrans_Pao"/>
</dbReference>
<dbReference type="EMBL" id="JBEDNZ010000021">
    <property type="protein sequence ID" value="KAL0818985.1"/>
    <property type="molecule type" value="Genomic_DNA"/>
</dbReference>
<accession>A0ABD0SGM1</accession>
<dbReference type="Gene3D" id="3.10.10.10">
    <property type="entry name" value="HIV Type 1 Reverse Transcriptase, subunit A, domain 1"/>
    <property type="match status" value="1"/>
</dbReference>
<reference evidence="2 3" key="1">
    <citation type="submission" date="2024-06" db="EMBL/GenBank/DDBJ databases">
        <title>A chromosome-level genome assembly of beet webworm, Loxostege sticticalis.</title>
        <authorList>
            <person name="Zhang Y."/>
        </authorList>
    </citation>
    <scope>NUCLEOTIDE SEQUENCE [LARGE SCALE GENOMIC DNA]</scope>
    <source>
        <strain evidence="2">AQ028</strain>
        <tissue evidence="2">Male pupae</tissue>
    </source>
</reference>
<dbReference type="Proteomes" id="UP001549921">
    <property type="component" value="Unassembled WGS sequence"/>
</dbReference>
<feature type="region of interest" description="Disordered" evidence="1">
    <location>
        <begin position="1"/>
        <end position="78"/>
    </location>
</feature>
<dbReference type="InterPro" id="IPR005312">
    <property type="entry name" value="DUF1759"/>
</dbReference>
<dbReference type="Gene3D" id="3.30.420.10">
    <property type="entry name" value="Ribonuclease H-like superfamily/Ribonuclease H"/>
    <property type="match status" value="1"/>
</dbReference>
<organism evidence="2 3">
    <name type="scientific">Loxostege sticticalis</name>
    <name type="common">Beet webworm moth</name>
    <dbReference type="NCBI Taxonomy" id="481309"/>
    <lineage>
        <taxon>Eukaryota</taxon>
        <taxon>Metazoa</taxon>
        <taxon>Ecdysozoa</taxon>
        <taxon>Arthropoda</taxon>
        <taxon>Hexapoda</taxon>
        <taxon>Insecta</taxon>
        <taxon>Pterygota</taxon>
        <taxon>Neoptera</taxon>
        <taxon>Endopterygota</taxon>
        <taxon>Lepidoptera</taxon>
        <taxon>Glossata</taxon>
        <taxon>Ditrysia</taxon>
        <taxon>Pyraloidea</taxon>
        <taxon>Crambidae</taxon>
        <taxon>Pyraustinae</taxon>
        <taxon>Loxostege</taxon>
    </lineage>
</organism>
<evidence type="ECO:0008006" key="4">
    <source>
        <dbReference type="Google" id="ProtNLM"/>
    </source>
</evidence>
<dbReference type="SUPFAM" id="SSF56672">
    <property type="entry name" value="DNA/RNA polymerases"/>
    <property type="match status" value="1"/>
</dbReference>
<protein>
    <recommendedName>
        <fullName evidence="4">Peptidase aspartic putative domain-containing protein</fullName>
    </recommendedName>
</protein>
<dbReference type="PANTHER" id="PTHR47331">
    <property type="entry name" value="PHD-TYPE DOMAIN-CONTAINING PROTEIN"/>
    <property type="match status" value="1"/>
</dbReference>
<proteinExistence type="predicted"/>
<evidence type="ECO:0000313" key="3">
    <source>
        <dbReference type="Proteomes" id="UP001549921"/>
    </source>
</evidence>